<evidence type="ECO:0000259" key="9">
    <source>
        <dbReference type="PROSITE" id="PS50113"/>
    </source>
</evidence>
<accession>A0A099T2F1</accession>
<dbReference type="Gene3D" id="3.30.450.40">
    <property type="match status" value="1"/>
</dbReference>
<protein>
    <recommendedName>
        <fullName evidence="2">histidine kinase</fullName>
        <ecNumber evidence="2">2.7.13.3</ecNumber>
    </recommendedName>
</protein>
<dbReference type="InterPro" id="IPR004358">
    <property type="entry name" value="Sig_transdc_His_kin-like_C"/>
</dbReference>
<evidence type="ECO:0000259" key="8">
    <source>
        <dbReference type="PROSITE" id="PS50112"/>
    </source>
</evidence>
<dbReference type="PROSITE" id="PS50109">
    <property type="entry name" value="HIS_KIN"/>
    <property type="match status" value="1"/>
</dbReference>
<dbReference type="Gene3D" id="3.30.450.20">
    <property type="entry name" value="PAS domain"/>
    <property type="match status" value="1"/>
</dbReference>
<dbReference type="InterPro" id="IPR000014">
    <property type="entry name" value="PAS"/>
</dbReference>
<proteinExistence type="predicted"/>
<dbReference type="EMBL" id="JRHO01000014">
    <property type="protein sequence ID" value="KGK98343.1"/>
    <property type="molecule type" value="Genomic_DNA"/>
</dbReference>
<gene>
    <name evidence="10" type="ORF">LI82_11565</name>
</gene>
<evidence type="ECO:0000313" key="11">
    <source>
        <dbReference type="Proteomes" id="UP000029859"/>
    </source>
</evidence>
<organism evidence="10 11">
    <name type="scientific">Methanococcoides methylutens</name>
    <dbReference type="NCBI Taxonomy" id="2226"/>
    <lineage>
        <taxon>Archaea</taxon>
        <taxon>Methanobacteriati</taxon>
        <taxon>Methanobacteriota</taxon>
        <taxon>Stenosarchaea group</taxon>
        <taxon>Methanomicrobia</taxon>
        <taxon>Methanosarcinales</taxon>
        <taxon>Methanosarcinaceae</taxon>
        <taxon>Methanococcoides</taxon>
    </lineage>
</organism>
<keyword evidence="6" id="KW-0175">Coiled coil</keyword>
<dbReference type="InterPro" id="IPR000700">
    <property type="entry name" value="PAS-assoc_C"/>
</dbReference>
<dbReference type="InterPro" id="IPR005467">
    <property type="entry name" value="His_kinase_dom"/>
</dbReference>
<dbReference type="SUPFAM" id="SSF55785">
    <property type="entry name" value="PYP-like sensor domain (PAS domain)"/>
    <property type="match status" value="2"/>
</dbReference>
<keyword evidence="4" id="KW-0808">Transferase</keyword>
<dbReference type="SMART" id="SM00086">
    <property type="entry name" value="PAC"/>
    <property type="match status" value="2"/>
</dbReference>
<dbReference type="PROSITE" id="PS50112">
    <property type="entry name" value="PAS"/>
    <property type="match status" value="1"/>
</dbReference>
<feature type="domain" description="PAC" evidence="9">
    <location>
        <begin position="1"/>
        <end position="47"/>
    </location>
</feature>
<dbReference type="Gene3D" id="3.30.565.10">
    <property type="entry name" value="Histidine kinase-like ATPase, C-terminal domain"/>
    <property type="match status" value="1"/>
</dbReference>
<dbReference type="PRINTS" id="PR00344">
    <property type="entry name" value="BCTRLSENSOR"/>
</dbReference>
<dbReference type="CDD" id="cd00130">
    <property type="entry name" value="PAS"/>
    <property type="match status" value="1"/>
</dbReference>
<dbReference type="GO" id="GO:0004673">
    <property type="term" value="F:protein histidine kinase activity"/>
    <property type="evidence" value="ECO:0007669"/>
    <property type="project" value="UniProtKB-EC"/>
</dbReference>
<dbReference type="SMART" id="SM00065">
    <property type="entry name" value="GAF"/>
    <property type="match status" value="1"/>
</dbReference>
<dbReference type="InterPro" id="IPR003594">
    <property type="entry name" value="HATPase_dom"/>
</dbReference>
<dbReference type="InterPro" id="IPR013655">
    <property type="entry name" value="PAS_fold_3"/>
</dbReference>
<dbReference type="PROSITE" id="PS50113">
    <property type="entry name" value="PAC"/>
    <property type="match status" value="2"/>
</dbReference>
<dbReference type="Gene3D" id="2.10.70.100">
    <property type="match status" value="1"/>
</dbReference>
<comment type="caution">
    <text evidence="10">The sequence shown here is derived from an EMBL/GenBank/DDBJ whole genome shotgun (WGS) entry which is preliminary data.</text>
</comment>
<dbReference type="EC" id="2.7.13.3" evidence="2"/>
<dbReference type="InterPro" id="IPR035965">
    <property type="entry name" value="PAS-like_dom_sf"/>
</dbReference>
<dbReference type="NCBIfam" id="TIGR00229">
    <property type="entry name" value="sensory_box"/>
    <property type="match status" value="2"/>
</dbReference>
<dbReference type="SMART" id="SM00387">
    <property type="entry name" value="HATPase_c"/>
    <property type="match status" value="1"/>
</dbReference>
<dbReference type="InterPro" id="IPR003018">
    <property type="entry name" value="GAF"/>
</dbReference>
<feature type="domain" description="PAC" evidence="9">
    <location>
        <begin position="128"/>
        <end position="180"/>
    </location>
</feature>
<dbReference type="InterPro" id="IPR029016">
    <property type="entry name" value="GAF-like_dom_sf"/>
</dbReference>
<dbReference type="InterPro" id="IPR052162">
    <property type="entry name" value="Sensor_kinase/Photoreceptor"/>
</dbReference>
<feature type="coiled-coil region" evidence="6">
    <location>
        <begin position="341"/>
        <end position="368"/>
    </location>
</feature>
<evidence type="ECO:0000256" key="1">
    <source>
        <dbReference type="ARBA" id="ARBA00000085"/>
    </source>
</evidence>
<evidence type="ECO:0000256" key="6">
    <source>
        <dbReference type="SAM" id="Coils"/>
    </source>
</evidence>
<keyword evidence="11" id="KW-1185">Reference proteome</keyword>
<keyword evidence="3" id="KW-0597">Phosphoprotein</keyword>
<comment type="catalytic activity">
    <reaction evidence="1">
        <text>ATP + protein L-histidine = ADP + protein N-phospho-L-histidine.</text>
        <dbReference type="EC" id="2.7.13.3"/>
    </reaction>
</comment>
<dbReference type="PANTHER" id="PTHR43304">
    <property type="entry name" value="PHYTOCHROME-LIKE PROTEIN CPH1"/>
    <property type="match status" value="1"/>
</dbReference>
<evidence type="ECO:0000256" key="2">
    <source>
        <dbReference type="ARBA" id="ARBA00012438"/>
    </source>
</evidence>
<dbReference type="InterPro" id="IPR001610">
    <property type="entry name" value="PAC"/>
</dbReference>
<reference evidence="10 11" key="1">
    <citation type="submission" date="2014-09" db="EMBL/GenBank/DDBJ databases">
        <title>Draft genome sequence of an obligately methylotrophic methanogen, Methanococcoides methylutens, isolated from marine sediment.</title>
        <authorList>
            <person name="Guan Y."/>
            <person name="Ngugi D.K."/>
            <person name="Blom J."/>
            <person name="Ali S."/>
            <person name="Ferry J.G."/>
            <person name="Stingl U."/>
        </authorList>
    </citation>
    <scope>NUCLEOTIDE SEQUENCE [LARGE SCALE GENOMIC DNA]</scope>
    <source>
        <strain evidence="10 11">DSM 2657</strain>
    </source>
</reference>
<evidence type="ECO:0000313" key="10">
    <source>
        <dbReference type="EMBL" id="KGK98343.1"/>
    </source>
</evidence>
<evidence type="ECO:0000259" key="7">
    <source>
        <dbReference type="PROSITE" id="PS50109"/>
    </source>
</evidence>
<dbReference type="Pfam" id="PF13185">
    <property type="entry name" value="GAF_2"/>
    <property type="match status" value="1"/>
</dbReference>
<feature type="domain" description="PAS" evidence="8">
    <location>
        <begin position="87"/>
        <end position="119"/>
    </location>
</feature>
<name>A0A099T2F1_METMT</name>
<dbReference type="Pfam" id="PF02518">
    <property type="entry name" value="HATPase_c"/>
    <property type="match status" value="1"/>
</dbReference>
<dbReference type="SUPFAM" id="SSF55781">
    <property type="entry name" value="GAF domain-like"/>
    <property type="match status" value="1"/>
</dbReference>
<dbReference type="SUPFAM" id="SSF55874">
    <property type="entry name" value="ATPase domain of HSP90 chaperone/DNA topoisomerase II/histidine kinase"/>
    <property type="match status" value="1"/>
</dbReference>
<dbReference type="PANTHER" id="PTHR43304:SF1">
    <property type="entry name" value="PAC DOMAIN-CONTAINING PROTEIN"/>
    <property type="match status" value="1"/>
</dbReference>
<evidence type="ECO:0000256" key="5">
    <source>
        <dbReference type="ARBA" id="ARBA00022777"/>
    </source>
</evidence>
<dbReference type="AlphaFoldDB" id="A0A099T2F1"/>
<dbReference type="InterPro" id="IPR036890">
    <property type="entry name" value="HATPase_C_sf"/>
</dbReference>
<evidence type="ECO:0000256" key="4">
    <source>
        <dbReference type="ARBA" id="ARBA00022679"/>
    </source>
</evidence>
<feature type="domain" description="Histidine kinase" evidence="7">
    <location>
        <begin position="376"/>
        <end position="589"/>
    </location>
</feature>
<evidence type="ECO:0000256" key="3">
    <source>
        <dbReference type="ARBA" id="ARBA00022553"/>
    </source>
</evidence>
<dbReference type="Proteomes" id="UP000029859">
    <property type="component" value="Unassembled WGS sequence"/>
</dbReference>
<keyword evidence="5 10" id="KW-0418">Kinase</keyword>
<dbReference type="Pfam" id="PF08447">
    <property type="entry name" value="PAS_3"/>
    <property type="match status" value="1"/>
</dbReference>
<sequence>MVTKSGDVRWVDDRTFIRRDEDGTITHYQGIILDITDRKKAEEALDEALKKTKELELVINSSPVVVFLWKNEPNWPVEVVSDNILQFGYTANELISGEVLYSDIIYPDDLEYVRSTFERKSGETSKGLTADYRIITKSGDVRWVRERTLIRRDEDGQISHYQGIILDITERKKAEDALRLDEFRLEALLKLNKMTAAPLQEITDFAREEAVKLTKSKQGYLAFMSPDEGALIMHSWSKDAMKECAIEDRKFIYPIETTGLWGEAVKQRKPIITNDYQAPSSLKKGYPQGHVELTRHMNVPIFDGNRIVAVAGVGNKEEDYDESDLRQLILLMQGMWRLIQRKQMEEALQKYSQELSKAEIELKSLDRMEVEFISSKKDLSQVTEYGELMDGETLDIIDDLKKKAIDNVLHYSQRLRRLVDSFVYTSMEEAGKIEYNFEPIDISGSLENSLLDTIFMVEEKDILVEKIIPEPLPLVNGDEEKLTDMFTILMDDAIRFTPPKGKLILKIDAEENYLHIMVKDSGPGIPEKLIPHMFQKFYEIGALIKHSYEGLESGLYICKKIVDAHEGRIKIESKIGAGTEVHVWLPKVK</sequence>